<dbReference type="Proteomes" id="UP000030762">
    <property type="component" value="Unassembled WGS sequence"/>
</dbReference>
<name>T0QNC2_SAPDV</name>
<evidence type="ECO:0000259" key="6">
    <source>
        <dbReference type="PROSITE" id="PS50178"/>
    </source>
</evidence>
<dbReference type="AlphaFoldDB" id="T0QNC2"/>
<dbReference type="Gene3D" id="3.30.40.10">
    <property type="entry name" value="Zinc/RING finger domain, C3HC4 (zinc finger)"/>
    <property type="match status" value="1"/>
</dbReference>
<dbReference type="GO" id="GO:0043328">
    <property type="term" value="P:protein transport to vacuole involved in ubiquitin-dependent protein catabolic process via the multivesicular body sorting pathway"/>
    <property type="evidence" value="ECO:0007669"/>
    <property type="project" value="TreeGrafter"/>
</dbReference>
<keyword evidence="1" id="KW-0479">Metal-binding</keyword>
<dbReference type="GO" id="GO:0033565">
    <property type="term" value="C:ESCRT-0 complex"/>
    <property type="evidence" value="ECO:0007669"/>
    <property type="project" value="TreeGrafter"/>
</dbReference>
<evidence type="ECO:0000256" key="5">
    <source>
        <dbReference type="SAM" id="MobiDB-lite"/>
    </source>
</evidence>
<proteinExistence type="predicted"/>
<dbReference type="InterPro" id="IPR011011">
    <property type="entry name" value="Znf_FYVE_PHD"/>
</dbReference>
<dbReference type="eggNOG" id="KOG1819">
    <property type="taxonomic scope" value="Eukaryota"/>
</dbReference>
<dbReference type="RefSeq" id="XP_008610322.1">
    <property type="nucleotide sequence ID" value="XM_008612100.1"/>
</dbReference>
<evidence type="ECO:0000256" key="2">
    <source>
        <dbReference type="ARBA" id="ARBA00022771"/>
    </source>
</evidence>
<keyword evidence="8" id="KW-1185">Reference proteome</keyword>
<organism evidence="7 8">
    <name type="scientific">Saprolegnia diclina (strain VS20)</name>
    <dbReference type="NCBI Taxonomy" id="1156394"/>
    <lineage>
        <taxon>Eukaryota</taxon>
        <taxon>Sar</taxon>
        <taxon>Stramenopiles</taxon>
        <taxon>Oomycota</taxon>
        <taxon>Saprolegniomycetes</taxon>
        <taxon>Saprolegniales</taxon>
        <taxon>Saprolegniaceae</taxon>
        <taxon>Saprolegnia</taxon>
    </lineage>
</organism>
<dbReference type="GO" id="GO:0032266">
    <property type="term" value="F:phosphatidylinositol-3-phosphate binding"/>
    <property type="evidence" value="ECO:0007669"/>
    <property type="project" value="TreeGrafter"/>
</dbReference>
<dbReference type="GO" id="GO:0043130">
    <property type="term" value="F:ubiquitin binding"/>
    <property type="evidence" value="ECO:0007669"/>
    <property type="project" value="TreeGrafter"/>
</dbReference>
<dbReference type="InterPro" id="IPR000306">
    <property type="entry name" value="Znf_FYVE"/>
</dbReference>
<dbReference type="VEuPathDB" id="FungiDB:SDRG_06324"/>
<dbReference type="GO" id="GO:0008270">
    <property type="term" value="F:zinc ion binding"/>
    <property type="evidence" value="ECO:0007669"/>
    <property type="project" value="UniProtKB-KW"/>
</dbReference>
<dbReference type="SMART" id="SM00064">
    <property type="entry name" value="FYVE"/>
    <property type="match status" value="1"/>
</dbReference>
<evidence type="ECO:0000256" key="4">
    <source>
        <dbReference type="PROSITE-ProRule" id="PRU00091"/>
    </source>
</evidence>
<dbReference type="SUPFAM" id="SSF57903">
    <property type="entry name" value="FYVE/PHD zinc finger"/>
    <property type="match status" value="1"/>
</dbReference>
<evidence type="ECO:0000256" key="1">
    <source>
        <dbReference type="ARBA" id="ARBA00022723"/>
    </source>
</evidence>
<gene>
    <name evidence="7" type="ORF">SDRG_06324</name>
</gene>
<dbReference type="PANTHER" id="PTHR47794:SF1">
    <property type="entry name" value="VACUOLAR PROTEIN SORTING-ASSOCIATED PROTEIN 27"/>
    <property type="match status" value="1"/>
</dbReference>
<dbReference type="GeneID" id="19947051"/>
<evidence type="ECO:0000313" key="8">
    <source>
        <dbReference type="Proteomes" id="UP000030762"/>
    </source>
</evidence>
<feature type="compositionally biased region" description="Low complexity" evidence="5">
    <location>
        <begin position="81"/>
        <end position="90"/>
    </location>
</feature>
<dbReference type="GO" id="GO:0006623">
    <property type="term" value="P:protein targeting to vacuole"/>
    <property type="evidence" value="ECO:0007669"/>
    <property type="project" value="TreeGrafter"/>
</dbReference>
<dbReference type="PANTHER" id="PTHR47794">
    <property type="entry name" value="VACUOLAR PROTEIN SORTING-ASSOCIATED PROTEIN 27"/>
    <property type="match status" value="1"/>
</dbReference>
<reference evidence="7 8" key="1">
    <citation type="submission" date="2012-04" db="EMBL/GenBank/DDBJ databases">
        <title>The Genome Sequence of Saprolegnia declina VS20.</title>
        <authorList>
            <consortium name="The Broad Institute Genome Sequencing Platform"/>
            <person name="Russ C."/>
            <person name="Nusbaum C."/>
            <person name="Tyler B."/>
            <person name="van West P."/>
            <person name="Dieguez-Uribeondo J."/>
            <person name="de Bruijn I."/>
            <person name="Tripathy S."/>
            <person name="Jiang R."/>
            <person name="Young S.K."/>
            <person name="Zeng Q."/>
            <person name="Gargeya S."/>
            <person name="Fitzgerald M."/>
            <person name="Haas B."/>
            <person name="Abouelleil A."/>
            <person name="Alvarado L."/>
            <person name="Arachchi H.M."/>
            <person name="Berlin A."/>
            <person name="Chapman S.B."/>
            <person name="Goldberg J."/>
            <person name="Griggs A."/>
            <person name="Gujja S."/>
            <person name="Hansen M."/>
            <person name="Howarth C."/>
            <person name="Imamovic A."/>
            <person name="Larimer J."/>
            <person name="McCowen C."/>
            <person name="Montmayeur A."/>
            <person name="Murphy C."/>
            <person name="Neiman D."/>
            <person name="Pearson M."/>
            <person name="Priest M."/>
            <person name="Roberts A."/>
            <person name="Saif S."/>
            <person name="Shea T."/>
            <person name="Sisk P."/>
            <person name="Sykes S."/>
            <person name="Wortman J."/>
            <person name="Nusbaum C."/>
            <person name="Birren B."/>
        </authorList>
    </citation>
    <scope>NUCLEOTIDE SEQUENCE [LARGE SCALE GENOMIC DNA]</scope>
    <source>
        <strain evidence="7 8">VS20</strain>
    </source>
</reference>
<evidence type="ECO:0000313" key="7">
    <source>
        <dbReference type="EMBL" id="EQC36216.1"/>
    </source>
</evidence>
<feature type="region of interest" description="Disordered" evidence="5">
    <location>
        <begin position="74"/>
        <end position="107"/>
    </location>
</feature>
<dbReference type="OrthoDB" id="70570at2759"/>
<dbReference type="EMBL" id="JH767148">
    <property type="protein sequence ID" value="EQC36216.1"/>
    <property type="molecule type" value="Genomic_DNA"/>
</dbReference>
<keyword evidence="3" id="KW-0862">Zinc</keyword>
<dbReference type="InParanoid" id="T0QNC2"/>
<dbReference type="Pfam" id="PF01363">
    <property type="entry name" value="FYVE"/>
    <property type="match status" value="1"/>
</dbReference>
<evidence type="ECO:0000256" key="3">
    <source>
        <dbReference type="ARBA" id="ARBA00022833"/>
    </source>
</evidence>
<keyword evidence="2 4" id="KW-0863">Zinc-finger</keyword>
<dbReference type="PROSITE" id="PS50178">
    <property type="entry name" value="ZF_FYVE"/>
    <property type="match status" value="1"/>
</dbReference>
<feature type="domain" description="FYVE-type" evidence="6">
    <location>
        <begin position="138"/>
        <end position="191"/>
    </location>
</feature>
<sequence>MVNASKLRAPSVLEIKPSTRGTLHVRRRSADIPLPIQPFLQPAKHLRNLSLSSPPKSLSYQDRQGARCVSCRPHTLPPNAITSPPNAITSPPNPPTSRRRLSNASYQTQDDDDAMLHLSAPLAERNPLESYDVTWVHDYDVAACMVCQTSFGFFFRRHHCRSCGNVVCSHCAKSRRPVYGLLHAHRVCDECVVNGVWTDPRDVRAGLQLKQDAARNELLRVKLELDSVRSRLHELDAASATASPPISAPQVLEATSEAPLVDVASITAPPTAAVVEQIEPTLPAVETLALGTIEIDLPTPPLPLQSSMILLRDHDVLSGAVARFTTPPTSSCTGDCCCIS</sequence>
<dbReference type="InterPro" id="IPR013083">
    <property type="entry name" value="Znf_RING/FYVE/PHD"/>
</dbReference>
<protein>
    <recommendedName>
        <fullName evidence="6">FYVE-type domain-containing protein</fullName>
    </recommendedName>
</protein>
<dbReference type="InterPro" id="IPR017455">
    <property type="entry name" value="Znf_FYVE-rel"/>
</dbReference>
<accession>T0QNC2</accession>